<protein>
    <submittedName>
        <fullName evidence="2">Uncharacterized protein</fullName>
    </submittedName>
</protein>
<dbReference type="OMA" id="GHIVHEY"/>
<reference evidence="2" key="1">
    <citation type="submission" date="2014-01" db="EMBL/GenBank/DDBJ databases">
        <title>The genome of the white-rot fungus Pycnoporus cinnabarinus: a basidiomycete model with a versatile arsenal for lignocellulosic biomass breakdown.</title>
        <authorList>
            <person name="Levasseur A."/>
            <person name="Lomascolo A."/>
            <person name="Ruiz-Duenas F.J."/>
            <person name="Uzan E."/>
            <person name="Piumi F."/>
            <person name="Kues U."/>
            <person name="Ram A.F.J."/>
            <person name="Murat C."/>
            <person name="Haon M."/>
            <person name="Benoit I."/>
            <person name="Arfi Y."/>
            <person name="Chevret D."/>
            <person name="Drula E."/>
            <person name="Kwon M.J."/>
            <person name="Gouret P."/>
            <person name="Lesage-Meessen L."/>
            <person name="Lombard V."/>
            <person name="Mariette J."/>
            <person name="Noirot C."/>
            <person name="Park J."/>
            <person name="Patyshakuliyeva A."/>
            <person name="Wieneger R.A.B."/>
            <person name="Wosten H.A.B."/>
            <person name="Martin F."/>
            <person name="Coutinho P.M."/>
            <person name="de Vries R."/>
            <person name="Martinez A.T."/>
            <person name="Klopp C."/>
            <person name="Pontarotti P."/>
            <person name="Henrissat B."/>
            <person name="Record E."/>
        </authorList>
    </citation>
    <scope>NUCLEOTIDE SEQUENCE [LARGE SCALE GENOMIC DNA]</scope>
    <source>
        <strain evidence="2">BRFM137</strain>
    </source>
</reference>
<name>A0A060SAP5_PYCCI</name>
<evidence type="ECO:0000313" key="3">
    <source>
        <dbReference type="Proteomes" id="UP000029665"/>
    </source>
</evidence>
<dbReference type="OrthoDB" id="2748698at2759"/>
<dbReference type="EMBL" id="CCBP010000044">
    <property type="protein sequence ID" value="CDO69463.1"/>
    <property type="molecule type" value="Genomic_DNA"/>
</dbReference>
<keyword evidence="3" id="KW-1185">Reference proteome</keyword>
<dbReference type="Proteomes" id="UP000029665">
    <property type="component" value="Unassembled WGS sequence"/>
</dbReference>
<gene>
    <name evidence="2" type="ORF">BN946_scf184817.g23</name>
</gene>
<sequence length="275" mass="31568">MSYAIFEQYKIPRSQVDVEALAQVMFRYLRLTAEDSEILSRDPTARDALIAELYANPEVKPTFMPSDVVGDNLPLAKYDEYLEQVDAAIERYTPPRSLRDRVLRYHLVAAALNVFRQYKFFYALNDHRDLGDQVFKRYRKLFKDWMHTEFPLISGRPAPQAAPTQAKRPPRAQQTSTPPTPISAYGMTKDTSTLEDSEYLDSPHKLLLKKFQHSPPPGQEQEYKGRWEMESYSTRVQNGHIVHEYVIALEALNGAALPMSRDEVAFLLSHSTVVA</sequence>
<comment type="caution">
    <text evidence="2">The sequence shown here is derived from an EMBL/GenBank/DDBJ whole genome shotgun (WGS) entry which is preliminary data.</text>
</comment>
<evidence type="ECO:0000313" key="2">
    <source>
        <dbReference type="EMBL" id="CDO69463.1"/>
    </source>
</evidence>
<evidence type="ECO:0000256" key="1">
    <source>
        <dbReference type="SAM" id="MobiDB-lite"/>
    </source>
</evidence>
<dbReference type="AlphaFoldDB" id="A0A060SAP5"/>
<proteinExistence type="predicted"/>
<feature type="region of interest" description="Disordered" evidence="1">
    <location>
        <begin position="154"/>
        <end position="188"/>
    </location>
</feature>
<dbReference type="HOGENOM" id="CLU_1008395_0_0_1"/>
<accession>A0A060SAP5</accession>
<organism evidence="2 3">
    <name type="scientific">Pycnoporus cinnabarinus</name>
    <name type="common">Cinnabar-red polypore</name>
    <name type="synonym">Trametes cinnabarina</name>
    <dbReference type="NCBI Taxonomy" id="5643"/>
    <lineage>
        <taxon>Eukaryota</taxon>
        <taxon>Fungi</taxon>
        <taxon>Dikarya</taxon>
        <taxon>Basidiomycota</taxon>
        <taxon>Agaricomycotina</taxon>
        <taxon>Agaricomycetes</taxon>
        <taxon>Polyporales</taxon>
        <taxon>Polyporaceae</taxon>
        <taxon>Trametes</taxon>
    </lineage>
</organism>